<dbReference type="EMBL" id="CP003359">
    <property type="protein sequence ID" value="AGB41346.1"/>
    <property type="molecule type" value="Genomic_DNA"/>
</dbReference>
<dbReference type="SUPFAM" id="SSF69593">
    <property type="entry name" value="Glycerol-3-phosphate (1)-acyltransferase"/>
    <property type="match status" value="1"/>
</dbReference>
<reference evidence="7" key="1">
    <citation type="submission" date="2012-02" db="EMBL/GenBank/DDBJ databases">
        <title>The complete genome of Halobacteroides halobius DSM 5150.</title>
        <authorList>
            <person name="Lucas S."/>
            <person name="Copeland A."/>
            <person name="Lapidus A."/>
            <person name="Glavina del Rio T."/>
            <person name="Dalin E."/>
            <person name="Tice H."/>
            <person name="Bruce D."/>
            <person name="Goodwin L."/>
            <person name="Pitluck S."/>
            <person name="Peters L."/>
            <person name="Mikhailova N."/>
            <person name="Gu W."/>
            <person name="Kyrpides N."/>
            <person name="Mavromatis K."/>
            <person name="Ivanova N."/>
            <person name="Brettin T."/>
            <person name="Detter J.C."/>
            <person name="Han C."/>
            <person name="Larimer F."/>
            <person name="Land M."/>
            <person name="Hauser L."/>
            <person name="Markowitz V."/>
            <person name="Cheng J.-F."/>
            <person name="Hugenholtz P."/>
            <person name="Woyke T."/>
            <person name="Wu D."/>
            <person name="Tindall B."/>
            <person name="Pomrenke H."/>
            <person name="Brambilla E."/>
            <person name="Klenk H.-P."/>
            <person name="Eisen J.A."/>
        </authorList>
    </citation>
    <scope>NUCLEOTIDE SEQUENCE [LARGE SCALE GENOMIC DNA]</scope>
    <source>
        <strain evidence="7">ATCC 35273 / DSM 5150 / MD-1</strain>
    </source>
</reference>
<comment type="catalytic activity">
    <reaction evidence="4">
        <text>a 1-acyl-sn-glycero-3-phosphate + an acyl-CoA = a 1,2-diacyl-sn-glycero-3-phosphate + CoA</text>
        <dbReference type="Rhea" id="RHEA:19709"/>
        <dbReference type="ChEBI" id="CHEBI:57287"/>
        <dbReference type="ChEBI" id="CHEBI:57970"/>
        <dbReference type="ChEBI" id="CHEBI:58342"/>
        <dbReference type="ChEBI" id="CHEBI:58608"/>
        <dbReference type="EC" id="2.3.1.51"/>
    </reaction>
</comment>
<feature type="domain" description="Phospholipid/glycerol acyltransferase" evidence="5">
    <location>
        <begin position="36"/>
        <end position="148"/>
    </location>
</feature>
<proteinExistence type="inferred from homology"/>
<dbReference type="SMART" id="SM00563">
    <property type="entry name" value="PlsC"/>
    <property type="match status" value="1"/>
</dbReference>
<dbReference type="CDD" id="cd07989">
    <property type="entry name" value="LPLAT_AGPAT-like"/>
    <property type="match status" value="1"/>
</dbReference>
<sequence>MDFTYQTTHKLFRTAFKLGFGWEVTGEDNLPQNGPVIVVANHVSNFDPPILAAALHRKVHYMAKEELFNNPIADKVLKYYGAFPVRRGGVGKSALRKGLQILKEEKILALFPEGTRNQGPKLKKAKLGIVMLATKSQVPILPVGLLGTRSPIQNQVKVNIGKPFRLTEYYNKKLDKTEMRQAGQEIMTQIEGLLE</sequence>
<gene>
    <name evidence="6" type="ordered locus">Halha_1401</name>
</gene>
<dbReference type="KEGG" id="hhl:Halha_1401"/>
<evidence type="ECO:0000259" key="5">
    <source>
        <dbReference type="SMART" id="SM00563"/>
    </source>
</evidence>
<organism evidence="6 7">
    <name type="scientific">Halobacteroides halobius (strain ATCC 35273 / DSM 5150 / MD-1)</name>
    <dbReference type="NCBI Taxonomy" id="748449"/>
    <lineage>
        <taxon>Bacteria</taxon>
        <taxon>Bacillati</taxon>
        <taxon>Bacillota</taxon>
        <taxon>Clostridia</taxon>
        <taxon>Halanaerobiales</taxon>
        <taxon>Halobacteroidaceae</taxon>
        <taxon>Halobacteroides</taxon>
    </lineage>
</organism>
<dbReference type="AlphaFoldDB" id="L0K8L9"/>
<dbReference type="HOGENOM" id="CLU_027938_4_5_9"/>
<dbReference type="GO" id="GO:0006654">
    <property type="term" value="P:phosphatidic acid biosynthetic process"/>
    <property type="evidence" value="ECO:0007669"/>
    <property type="project" value="TreeGrafter"/>
</dbReference>
<dbReference type="InterPro" id="IPR004552">
    <property type="entry name" value="AGP_acyltrans"/>
</dbReference>
<dbReference type="GO" id="GO:0016020">
    <property type="term" value="C:membrane"/>
    <property type="evidence" value="ECO:0007669"/>
    <property type="project" value="InterPro"/>
</dbReference>
<dbReference type="RefSeq" id="WP_015327068.1">
    <property type="nucleotide sequence ID" value="NC_019978.1"/>
</dbReference>
<evidence type="ECO:0000313" key="6">
    <source>
        <dbReference type="EMBL" id="AGB41346.1"/>
    </source>
</evidence>
<keyword evidence="2 4" id="KW-0808">Transferase</keyword>
<name>L0K8L9_HALHC</name>
<dbReference type="PANTHER" id="PTHR10434">
    <property type="entry name" value="1-ACYL-SN-GLYCEROL-3-PHOSPHATE ACYLTRANSFERASE"/>
    <property type="match status" value="1"/>
</dbReference>
<keyword evidence="4" id="KW-0443">Lipid metabolism</keyword>
<evidence type="ECO:0000313" key="7">
    <source>
        <dbReference type="Proteomes" id="UP000010880"/>
    </source>
</evidence>
<evidence type="ECO:0000256" key="2">
    <source>
        <dbReference type="ARBA" id="ARBA00022679"/>
    </source>
</evidence>
<dbReference type="EC" id="2.3.1.51" evidence="4"/>
<evidence type="ECO:0000256" key="3">
    <source>
        <dbReference type="ARBA" id="ARBA00023315"/>
    </source>
</evidence>
<dbReference type="InterPro" id="IPR002123">
    <property type="entry name" value="Plipid/glycerol_acylTrfase"/>
</dbReference>
<evidence type="ECO:0000256" key="1">
    <source>
        <dbReference type="ARBA" id="ARBA00008655"/>
    </source>
</evidence>
<keyword evidence="7" id="KW-1185">Reference proteome</keyword>
<dbReference type="NCBIfam" id="TIGR00530">
    <property type="entry name" value="AGP_acyltrn"/>
    <property type="match status" value="1"/>
</dbReference>
<comment type="domain">
    <text evidence="4">The HXXXXD motif is essential for acyltransferase activity and may constitute the binding site for the phosphate moiety of the glycerol-3-phosphate.</text>
</comment>
<keyword evidence="4" id="KW-0444">Lipid biosynthesis</keyword>
<dbReference type="Proteomes" id="UP000010880">
    <property type="component" value="Chromosome"/>
</dbReference>
<dbReference type="eggNOG" id="COG0204">
    <property type="taxonomic scope" value="Bacteria"/>
</dbReference>
<keyword evidence="3 4" id="KW-0012">Acyltransferase</keyword>
<evidence type="ECO:0000256" key="4">
    <source>
        <dbReference type="RuleBase" id="RU361267"/>
    </source>
</evidence>
<dbReference type="STRING" id="748449.Halha_1401"/>
<protein>
    <recommendedName>
        <fullName evidence="4">1-acyl-sn-glycerol-3-phosphate acyltransferase</fullName>
        <ecNumber evidence="4">2.3.1.51</ecNumber>
    </recommendedName>
</protein>
<dbReference type="Pfam" id="PF01553">
    <property type="entry name" value="Acyltransferase"/>
    <property type="match status" value="1"/>
</dbReference>
<dbReference type="PATRIC" id="fig|748449.3.peg.1355"/>
<keyword evidence="4" id="KW-0594">Phospholipid biosynthesis</keyword>
<dbReference type="OrthoDB" id="9803035at2"/>
<dbReference type="GO" id="GO:0003841">
    <property type="term" value="F:1-acylglycerol-3-phosphate O-acyltransferase activity"/>
    <property type="evidence" value="ECO:0007669"/>
    <property type="project" value="UniProtKB-UniRule"/>
</dbReference>
<keyword evidence="4" id="KW-1208">Phospholipid metabolism</keyword>
<dbReference type="PANTHER" id="PTHR10434:SF11">
    <property type="entry name" value="1-ACYL-SN-GLYCEROL-3-PHOSPHATE ACYLTRANSFERASE"/>
    <property type="match status" value="1"/>
</dbReference>
<comment type="similarity">
    <text evidence="1 4">Belongs to the 1-acyl-sn-glycerol-3-phosphate acyltransferase family.</text>
</comment>
<accession>L0K8L9</accession>